<reference evidence="3 4" key="1">
    <citation type="submission" date="2023-12" db="EMBL/GenBank/DDBJ databases">
        <title>Blastococcus brunescens sp. nov., an actonobacterium isolated from sandstone collected in sahara desert.</title>
        <authorList>
            <person name="Gtari M."/>
            <person name="Ghodhbane F."/>
        </authorList>
    </citation>
    <scope>NUCLEOTIDE SEQUENCE [LARGE SCALE GENOMIC DNA]</scope>
    <source>
        <strain evidence="3 4">BMG 8361</strain>
    </source>
</reference>
<dbReference type="Gene3D" id="3.20.20.100">
    <property type="entry name" value="NADP-dependent oxidoreductase domain"/>
    <property type="match status" value="1"/>
</dbReference>
<organism evidence="3 4">
    <name type="scientific">Blastococcus brunescens</name>
    <dbReference type="NCBI Taxonomy" id="1564165"/>
    <lineage>
        <taxon>Bacteria</taxon>
        <taxon>Bacillati</taxon>
        <taxon>Actinomycetota</taxon>
        <taxon>Actinomycetes</taxon>
        <taxon>Geodermatophilales</taxon>
        <taxon>Geodermatophilaceae</taxon>
        <taxon>Blastococcus</taxon>
    </lineage>
</organism>
<evidence type="ECO:0000313" key="4">
    <source>
        <dbReference type="Proteomes" id="UP001324287"/>
    </source>
</evidence>
<feature type="domain" description="NADP-dependent oxidoreductase" evidence="2">
    <location>
        <begin position="2"/>
        <end position="108"/>
    </location>
</feature>
<proteinExistence type="predicted"/>
<gene>
    <name evidence="3" type="ORF">U6N30_07310</name>
</gene>
<sequence length="206" mass="22185">MWSPIAAGLLTGKYRRGQQPPERSRQLTGWDESPVRDEGALYDIVDELVAIGDARGLSAAQVSLAWLLGRPGVSSLIVGARTEQQLADNLAAAELHLTEDERTRLDRVSAPALIYPYWHHAKSRLRPGSVVPNGRRPAATPNGTSARSTSVTQHRQSADSAVAGKPLLELMDAGRSGGTGVSSSRLPGSCCTAVFMREIPRARRLR</sequence>
<dbReference type="RefSeq" id="WP_324276746.1">
    <property type="nucleotide sequence ID" value="NZ_CP141261.1"/>
</dbReference>
<accession>A0ABZ1B3N5</accession>
<dbReference type="Pfam" id="PF00248">
    <property type="entry name" value="Aldo_ket_red"/>
    <property type="match status" value="1"/>
</dbReference>
<dbReference type="Proteomes" id="UP001324287">
    <property type="component" value="Chromosome"/>
</dbReference>
<dbReference type="EMBL" id="CP141261">
    <property type="protein sequence ID" value="WRL65424.1"/>
    <property type="molecule type" value="Genomic_DNA"/>
</dbReference>
<evidence type="ECO:0000313" key="3">
    <source>
        <dbReference type="EMBL" id="WRL65424.1"/>
    </source>
</evidence>
<protein>
    <submittedName>
        <fullName evidence="3">Aldo/keto reductase</fullName>
    </submittedName>
</protein>
<keyword evidence="4" id="KW-1185">Reference proteome</keyword>
<dbReference type="PANTHER" id="PTHR43364:SF18">
    <property type="entry name" value="OXIDOREDUCTASE"/>
    <property type="match status" value="1"/>
</dbReference>
<feature type="compositionally biased region" description="Polar residues" evidence="1">
    <location>
        <begin position="141"/>
        <end position="159"/>
    </location>
</feature>
<dbReference type="InterPro" id="IPR050523">
    <property type="entry name" value="AKR_Detox_Biosynth"/>
</dbReference>
<feature type="region of interest" description="Disordered" evidence="1">
    <location>
        <begin position="126"/>
        <end position="162"/>
    </location>
</feature>
<evidence type="ECO:0000256" key="1">
    <source>
        <dbReference type="SAM" id="MobiDB-lite"/>
    </source>
</evidence>
<dbReference type="PANTHER" id="PTHR43364">
    <property type="entry name" value="NADH-SPECIFIC METHYLGLYOXAL REDUCTASE-RELATED"/>
    <property type="match status" value="1"/>
</dbReference>
<dbReference type="InterPro" id="IPR036812">
    <property type="entry name" value="NAD(P)_OxRdtase_dom_sf"/>
</dbReference>
<dbReference type="SUPFAM" id="SSF51430">
    <property type="entry name" value="NAD(P)-linked oxidoreductase"/>
    <property type="match status" value="1"/>
</dbReference>
<dbReference type="InterPro" id="IPR023210">
    <property type="entry name" value="NADP_OxRdtase_dom"/>
</dbReference>
<evidence type="ECO:0000259" key="2">
    <source>
        <dbReference type="Pfam" id="PF00248"/>
    </source>
</evidence>
<name>A0ABZ1B3N5_9ACTN</name>